<feature type="transmembrane region" description="Helical" evidence="6">
    <location>
        <begin position="242"/>
        <end position="259"/>
    </location>
</feature>
<feature type="region of interest" description="Disordered" evidence="5">
    <location>
        <begin position="1"/>
        <end position="23"/>
    </location>
</feature>
<dbReference type="AlphaFoldDB" id="A0A2T0V0J8"/>
<gene>
    <name evidence="8" type="ORF">BCF74_10174</name>
</gene>
<evidence type="ECO:0000313" key="9">
    <source>
        <dbReference type="Proteomes" id="UP000237822"/>
    </source>
</evidence>
<feature type="transmembrane region" description="Helical" evidence="6">
    <location>
        <begin position="616"/>
        <end position="636"/>
    </location>
</feature>
<keyword evidence="8" id="KW-0436">Ligase</keyword>
<accession>A0A2T0V0J8</accession>
<evidence type="ECO:0000256" key="4">
    <source>
        <dbReference type="ARBA" id="ARBA00023136"/>
    </source>
</evidence>
<dbReference type="PANTHER" id="PTHR37422">
    <property type="entry name" value="TEICHURONIC ACID BIOSYNTHESIS PROTEIN TUAE"/>
    <property type="match status" value="1"/>
</dbReference>
<dbReference type="InterPro" id="IPR051533">
    <property type="entry name" value="WaaL-like"/>
</dbReference>
<feature type="domain" description="O-antigen ligase-related" evidence="7">
    <location>
        <begin position="225"/>
        <end position="370"/>
    </location>
</feature>
<feature type="transmembrane region" description="Helical" evidence="6">
    <location>
        <begin position="419"/>
        <end position="440"/>
    </location>
</feature>
<feature type="transmembrane region" description="Helical" evidence="6">
    <location>
        <begin position="475"/>
        <end position="495"/>
    </location>
</feature>
<name>A0A2T0V0J8_9MICO</name>
<comment type="caution">
    <text evidence="8">The sequence shown here is derived from an EMBL/GenBank/DDBJ whole genome shotgun (WGS) entry which is preliminary data.</text>
</comment>
<evidence type="ECO:0000256" key="2">
    <source>
        <dbReference type="ARBA" id="ARBA00022692"/>
    </source>
</evidence>
<feature type="transmembrane region" description="Helical" evidence="6">
    <location>
        <begin position="394"/>
        <end position="413"/>
    </location>
</feature>
<feature type="transmembrane region" description="Helical" evidence="6">
    <location>
        <begin position="53"/>
        <end position="76"/>
    </location>
</feature>
<dbReference type="InterPro" id="IPR007016">
    <property type="entry name" value="O-antigen_ligase-rel_domated"/>
</dbReference>
<dbReference type="RefSeq" id="WP_106295982.1">
    <property type="nucleotide sequence ID" value="NZ_PVTI01000001.1"/>
</dbReference>
<dbReference type="EMBL" id="PVTI01000001">
    <property type="protein sequence ID" value="PRY63676.1"/>
    <property type="molecule type" value="Genomic_DNA"/>
</dbReference>
<comment type="subcellular location">
    <subcellularLocation>
        <location evidence="1">Membrane</location>
        <topology evidence="1">Multi-pass membrane protein</topology>
    </subcellularLocation>
</comment>
<feature type="transmembrane region" description="Helical" evidence="6">
    <location>
        <begin position="121"/>
        <end position="142"/>
    </location>
</feature>
<keyword evidence="2 6" id="KW-0812">Transmembrane</keyword>
<evidence type="ECO:0000259" key="7">
    <source>
        <dbReference type="Pfam" id="PF04932"/>
    </source>
</evidence>
<feature type="transmembrane region" description="Helical" evidence="6">
    <location>
        <begin position="266"/>
        <end position="290"/>
    </location>
</feature>
<dbReference type="Proteomes" id="UP000237822">
    <property type="component" value="Unassembled WGS sequence"/>
</dbReference>
<evidence type="ECO:0000313" key="8">
    <source>
        <dbReference type="EMBL" id="PRY63676.1"/>
    </source>
</evidence>
<reference evidence="8 9" key="1">
    <citation type="submission" date="2018-03" db="EMBL/GenBank/DDBJ databases">
        <title>Genomic Encyclopedia of Archaeal and Bacterial Type Strains, Phase II (KMG-II): from individual species to whole genera.</title>
        <authorList>
            <person name="Goeker M."/>
        </authorList>
    </citation>
    <scope>NUCLEOTIDE SEQUENCE [LARGE SCALE GENOMIC DNA]</scope>
    <source>
        <strain evidence="8 9">ATCC BAA-1496</strain>
    </source>
</reference>
<feature type="transmembrane region" description="Helical" evidence="6">
    <location>
        <begin position="363"/>
        <end position="382"/>
    </location>
</feature>
<feature type="transmembrane region" description="Helical" evidence="6">
    <location>
        <begin position="195"/>
        <end position="211"/>
    </location>
</feature>
<dbReference type="Pfam" id="PF04932">
    <property type="entry name" value="Wzy_C"/>
    <property type="match status" value="1"/>
</dbReference>
<evidence type="ECO:0000256" key="6">
    <source>
        <dbReference type="SAM" id="Phobius"/>
    </source>
</evidence>
<organism evidence="8 9">
    <name type="scientific">Knoellia remsis</name>
    <dbReference type="NCBI Taxonomy" id="407159"/>
    <lineage>
        <taxon>Bacteria</taxon>
        <taxon>Bacillati</taxon>
        <taxon>Actinomycetota</taxon>
        <taxon>Actinomycetes</taxon>
        <taxon>Micrococcales</taxon>
        <taxon>Intrasporangiaceae</taxon>
        <taxon>Knoellia</taxon>
    </lineage>
</organism>
<evidence type="ECO:0000256" key="1">
    <source>
        <dbReference type="ARBA" id="ARBA00004141"/>
    </source>
</evidence>
<feature type="transmembrane region" description="Helical" evidence="6">
    <location>
        <begin position="97"/>
        <end position="115"/>
    </location>
</feature>
<protein>
    <submittedName>
        <fullName evidence="8">O-antigen ligase</fullName>
    </submittedName>
</protein>
<dbReference type="PANTHER" id="PTHR37422:SF13">
    <property type="entry name" value="LIPOPOLYSACCHARIDE BIOSYNTHESIS PROTEIN PA4999-RELATED"/>
    <property type="match status" value="1"/>
</dbReference>
<feature type="transmembrane region" description="Helical" evidence="6">
    <location>
        <begin position="218"/>
        <end position="236"/>
    </location>
</feature>
<evidence type="ECO:0000256" key="3">
    <source>
        <dbReference type="ARBA" id="ARBA00022989"/>
    </source>
</evidence>
<dbReference type="GO" id="GO:0016874">
    <property type="term" value="F:ligase activity"/>
    <property type="evidence" value="ECO:0007669"/>
    <property type="project" value="UniProtKB-KW"/>
</dbReference>
<keyword evidence="4 6" id="KW-0472">Membrane</keyword>
<proteinExistence type="predicted"/>
<dbReference type="OrthoDB" id="3734424at2"/>
<keyword evidence="9" id="KW-1185">Reference proteome</keyword>
<keyword evidence="3 6" id="KW-1133">Transmembrane helix</keyword>
<dbReference type="GO" id="GO:0016020">
    <property type="term" value="C:membrane"/>
    <property type="evidence" value="ECO:0007669"/>
    <property type="project" value="UniProtKB-SubCell"/>
</dbReference>
<sequence>MSALVASPAARPASGPATSPAVAAATVPPMTRAELRTRRTQEQTRSPVLERMLAFSLVAVVVATPWFPSLLPVLMLGPCALVSLQAAATRRLRRPRVLAVLAVVPLTQLVSLPTAPDLPRAAVLAIISVLGWGCAAAMVQLTDPRRVKLVLTTLLVVLVAVQAQALASTGQLSSSAGGAVVSGRLQGVFAQPNELGAFVVLLLPVLVAAAVQPRLHAALRGLLALAVLVVLGGLVMSLSRGSWLGVIAGLLALALMLPAARRPLGLGAIASVLGLVAVIVAAPSGVIGIIGQRVGSILTPSASPSDERPFIWQLAYDVFRAHPVTGVGPGGLERAASASTSPVSVEPPLHAHNLPLTVLAETGIIGLVGLAVLAAAVLLALGRVLRSTDPASRMWSSVGPLAGVIGAGAHGVIDFPWRNPALTLTAWLLAGAVGASPLAAPRFTTLLRNIDFMTSSPASGRATTRATRTNGRGRVLPVVVALLGLSALAGALYVMPQNYKATATLGLRSTGDSRPPADELKLLAQQYAVALSADTVVDREQARLGIAGKPSVDASTDPDTATIRVVATASSRRDAAELANAISSRADENLSPDRGVSIVQLAPASAAHASDSPPKLLAFGVGSVVVLCLALGLWLLRRPA</sequence>
<evidence type="ECO:0000256" key="5">
    <source>
        <dbReference type="SAM" id="MobiDB-lite"/>
    </source>
</evidence>
<feature type="transmembrane region" description="Helical" evidence="6">
    <location>
        <begin position="149"/>
        <end position="167"/>
    </location>
</feature>